<evidence type="ECO:0000256" key="2">
    <source>
        <dbReference type="SAM" id="SignalP"/>
    </source>
</evidence>
<feature type="chain" id="PRO_5031252255" evidence="2">
    <location>
        <begin position="20"/>
        <end position="114"/>
    </location>
</feature>
<feature type="signal peptide" evidence="2">
    <location>
        <begin position="1"/>
        <end position="19"/>
    </location>
</feature>
<feature type="region of interest" description="Disordered" evidence="1">
    <location>
        <begin position="44"/>
        <end position="114"/>
    </location>
</feature>
<feature type="compositionally biased region" description="Gly residues" evidence="1">
    <location>
        <begin position="55"/>
        <end position="114"/>
    </location>
</feature>
<gene>
    <name evidence="3" type="ORF">HERILL_LOCUS154</name>
</gene>
<accession>A0A7R8YKP2</accession>
<dbReference type="InParanoid" id="A0A7R8YKP2"/>
<evidence type="ECO:0000313" key="4">
    <source>
        <dbReference type="Proteomes" id="UP000594454"/>
    </source>
</evidence>
<protein>
    <submittedName>
        <fullName evidence="3">Uncharacterized protein</fullName>
    </submittedName>
</protein>
<sequence length="114" mass="11257">MKVTWIFGFLLVLVAFTVAQRVPALTEDQEANLEDLLSVDEQGHENVADRTARQWGGGGRGGFGGGGRGGWGGGGRGGWGGGGRGGWGGGGRGGGFGGGGRGGWGGGGRGGWGR</sequence>
<evidence type="ECO:0000313" key="3">
    <source>
        <dbReference type="EMBL" id="CAD7076755.1"/>
    </source>
</evidence>
<dbReference type="Proteomes" id="UP000594454">
    <property type="component" value="Chromosome 1"/>
</dbReference>
<keyword evidence="2" id="KW-0732">Signal</keyword>
<reference evidence="3 4" key="1">
    <citation type="submission" date="2020-11" db="EMBL/GenBank/DDBJ databases">
        <authorList>
            <person name="Wallbank WR R."/>
            <person name="Pardo Diaz C."/>
            <person name="Kozak K."/>
            <person name="Martin S."/>
            <person name="Jiggins C."/>
            <person name="Moest M."/>
            <person name="Warren A I."/>
            <person name="Generalovic N T."/>
            <person name="Byers J.R.P. K."/>
            <person name="Montejo-Kovacevich G."/>
            <person name="Yen C E."/>
        </authorList>
    </citation>
    <scope>NUCLEOTIDE SEQUENCE [LARGE SCALE GENOMIC DNA]</scope>
</reference>
<evidence type="ECO:0000256" key="1">
    <source>
        <dbReference type="SAM" id="MobiDB-lite"/>
    </source>
</evidence>
<dbReference type="EMBL" id="LR899009">
    <property type="protein sequence ID" value="CAD7076755.1"/>
    <property type="molecule type" value="Genomic_DNA"/>
</dbReference>
<proteinExistence type="predicted"/>
<organism evidence="3 4">
    <name type="scientific">Hermetia illucens</name>
    <name type="common">Black soldier fly</name>
    <dbReference type="NCBI Taxonomy" id="343691"/>
    <lineage>
        <taxon>Eukaryota</taxon>
        <taxon>Metazoa</taxon>
        <taxon>Ecdysozoa</taxon>
        <taxon>Arthropoda</taxon>
        <taxon>Hexapoda</taxon>
        <taxon>Insecta</taxon>
        <taxon>Pterygota</taxon>
        <taxon>Neoptera</taxon>
        <taxon>Endopterygota</taxon>
        <taxon>Diptera</taxon>
        <taxon>Brachycera</taxon>
        <taxon>Stratiomyomorpha</taxon>
        <taxon>Stratiomyidae</taxon>
        <taxon>Hermetiinae</taxon>
        <taxon>Hermetia</taxon>
    </lineage>
</organism>
<name>A0A7R8YKP2_HERIL</name>
<keyword evidence="4" id="KW-1185">Reference proteome</keyword>
<dbReference type="AlphaFoldDB" id="A0A7R8YKP2"/>